<dbReference type="Proteomes" id="UP001597520">
    <property type="component" value="Unassembled WGS sequence"/>
</dbReference>
<dbReference type="PANTHER" id="PTHR46663">
    <property type="entry name" value="DIGUANYLATE CYCLASE DGCT-RELATED"/>
    <property type="match status" value="1"/>
</dbReference>
<accession>A0ABW5T4J1</accession>
<sequence>MQKSHSFLKEIMNFSMSFVQSSMVALTDANGNLLSANDVFLDIVYGSKNDLMSANITNILRQDVPWWNQVISNVKQNGLWFDYIYLKDKNEQKVETFFQMSDYSEDRDIYMILLTPIQTFHECEELQRLVYIDELTGVPNLRSFRELLAEKMKQSKSKIGILFIDIDNFKKINDQFGHVVGDSLLQKCAEIVVNACKGKGKVFRKSGDEFLMIIDQTMDIDAVKDSIDLQFSKEVMVGHQSFMVDISMGYSVYPDDGEAEEDLLRFADMAMYKEKNRNKLNRDE</sequence>
<dbReference type="InterPro" id="IPR000160">
    <property type="entry name" value="GGDEF_dom"/>
</dbReference>
<dbReference type="SMART" id="SM00267">
    <property type="entry name" value="GGDEF"/>
    <property type="match status" value="1"/>
</dbReference>
<name>A0ABW5T4J1_9BACI</name>
<proteinExistence type="predicted"/>
<dbReference type="InterPro" id="IPR052163">
    <property type="entry name" value="DGC-Regulatory_Protein"/>
</dbReference>
<reference evidence="3" key="1">
    <citation type="journal article" date="2019" name="Int. J. Syst. Evol. Microbiol.">
        <title>The Global Catalogue of Microorganisms (GCM) 10K type strain sequencing project: providing services to taxonomists for standard genome sequencing and annotation.</title>
        <authorList>
            <consortium name="The Broad Institute Genomics Platform"/>
            <consortium name="The Broad Institute Genome Sequencing Center for Infectious Disease"/>
            <person name="Wu L."/>
            <person name="Ma J."/>
        </authorList>
    </citation>
    <scope>NUCLEOTIDE SEQUENCE [LARGE SCALE GENOMIC DNA]</scope>
    <source>
        <strain evidence="3">KCTC 33792</strain>
    </source>
</reference>
<dbReference type="RefSeq" id="WP_380714286.1">
    <property type="nucleotide sequence ID" value="NZ_JBHUML010000006.1"/>
</dbReference>
<gene>
    <name evidence="2" type="ORF">ACFSUB_15980</name>
</gene>
<keyword evidence="3" id="KW-1185">Reference proteome</keyword>
<dbReference type="Pfam" id="PF00990">
    <property type="entry name" value="GGDEF"/>
    <property type="match status" value="1"/>
</dbReference>
<evidence type="ECO:0000259" key="1">
    <source>
        <dbReference type="PROSITE" id="PS50887"/>
    </source>
</evidence>
<dbReference type="PANTHER" id="PTHR46663:SF2">
    <property type="entry name" value="GGDEF DOMAIN-CONTAINING PROTEIN"/>
    <property type="match status" value="1"/>
</dbReference>
<evidence type="ECO:0000313" key="3">
    <source>
        <dbReference type="Proteomes" id="UP001597520"/>
    </source>
</evidence>
<dbReference type="NCBIfam" id="TIGR00254">
    <property type="entry name" value="GGDEF"/>
    <property type="match status" value="1"/>
</dbReference>
<organism evidence="2 3">
    <name type="scientific">Salibacterium lacus</name>
    <dbReference type="NCBI Taxonomy" id="1898109"/>
    <lineage>
        <taxon>Bacteria</taxon>
        <taxon>Bacillati</taxon>
        <taxon>Bacillota</taxon>
        <taxon>Bacilli</taxon>
        <taxon>Bacillales</taxon>
        <taxon>Bacillaceae</taxon>
    </lineage>
</organism>
<dbReference type="Gene3D" id="3.30.70.270">
    <property type="match status" value="1"/>
</dbReference>
<dbReference type="EMBL" id="JBHUML010000006">
    <property type="protein sequence ID" value="MFD2706960.1"/>
    <property type="molecule type" value="Genomic_DNA"/>
</dbReference>
<dbReference type="PROSITE" id="PS50887">
    <property type="entry name" value="GGDEF"/>
    <property type="match status" value="1"/>
</dbReference>
<evidence type="ECO:0000313" key="2">
    <source>
        <dbReference type="EMBL" id="MFD2706960.1"/>
    </source>
</evidence>
<feature type="domain" description="GGDEF" evidence="1">
    <location>
        <begin position="157"/>
        <end position="284"/>
    </location>
</feature>
<dbReference type="CDD" id="cd01949">
    <property type="entry name" value="GGDEF"/>
    <property type="match status" value="1"/>
</dbReference>
<protein>
    <submittedName>
        <fullName evidence="2">GGDEF domain-containing protein</fullName>
    </submittedName>
</protein>
<comment type="caution">
    <text evidence="2">The sequence shown here is derived from an EMBL/GenBank/DDBJ whole genome shotgun (WGS) entry which is preliminary data.</text>
</comment>
<dbReference type="SUPFAM" id="SSF55073">
    <property type="entry name" value="Nucleotide cyclase"/>
    <property type="match status" value="1"/>
</dbReference>
<dbReference type="InterPro" id="IPR043128">
    <property type="entry name" value="Rev_trsase/Diguanyl_cyclase"/>
</dbReference>
<dbReference type="InterPro" id="IPR029787">
    <property type="entry name" value="Nucleotide_cyclase"/>
</dbReference>